<evidence type="ECO:0000256" key="1">
    <source>
        <dbReference type="SAM" id="MobiDB-lite"/>
    </source>
</evidence>
<evidence type="ECO:0000313" key="2">
    <source>
        <dbReference type="EMBL" id="KAH7038351.1"/>
    </source>
</evidence>
<gene>
    <name evidence="2" type="ORF">B0I36DRAFT_316042</name>
</gene>
<dbReference type="RefSeq" id="XP_046017472.1">
    <property type="nucleotide sequence ID" value="XM_046152954.1"/>
</dbReference>
<dbReference type="InterPro" id="IPR036770">
    <property type="entry name" value="Ankyrin_rpt-contain_sf"/>
</dbReference>
<organism evidence="2 3">
    <name type="scientific">Microdochium trichocladiopsis</name>
    <dbReference type="NCBI Taxonomy" id="1682393"/>
    <lineage>
        <taxon>Eukaryota</taxon>
        <taxon>Fungi</taxon>
        <taxon>Dikarya</taxon>
        <taxon>Ascomycota</taxon>
        <taxon>Pezizomycotina</taxon>
        <taxon>Sordariomycetes</taxon>
        <taxon>Xylariomycetidae</taxon>
        <taxon>Xylariales</taxon>
        <taxon>Microdochiaceae</taxon>
        <taxon>Microdochium</taxon>
    </lineage>
</organism>
<dbReference type="EMBL" id="JAGTJQ010000002">
    <property type="protein sequence ID" value="KAH7038351.1"/>
    <property type="molecule type" value="Genomic_DNA"/>
</dbReference>
<accession>A0A9P9BV74</accession>
<comment type="caution">
    <text evidence="2">The sequence shown here is derived from an EMBL/GenBank/DDBJ whole genome shotgun (WGS) entry which is preliminary data.</text>
</comment>
<evidence type="ECO:0000313" key="3">
    <source>
        <dbReference type="Proteomes" id="UP000756346"/>
    </source>
</evidence>
<feature type="compositionally biased region" description="Basic and acidic residues" evidence="1">
    <location>
        <begin position="625"/>
        <end position="634"/>
    </location>
</feature>
<dbReference type="SUPFAM" id="SSF48403">
    <property type="entry name" value="Ankyrin repeat"/>
    <property type="match status" value="1"/>
</dbReference>
<proteinExistence type="predicted"/>
<sequence>MASSTDVDQQGCTLLHRFAYIMQWSSREERQLAQLLMMELIHKHGVPIARENNFGQWPLHLSMLHRDDRVVNRLLVPVGDETANRNVEFDPYMLTSLIYTMGSALSVCNAFHVEPLSRAIIADQPDVVARLISTSPGLLDEEPTFGFRTHLHLAIGMGRFHCFERLVKSLEAVDNYGNLSPRRLDRLLMTSDETWGTTLAEYIVESCEGSNLTCHDLEPNGAVIPQSCWHATALLLIFAHKCSMRPRQMHLDPRGHVYYCRCTAVYFNELKHRRQLVRSIALQHLGPLEIRRFGLDQDLLLDRHYASVIKQLRSQDVHIPSYLIDAETDDQLLPLYHWSYETVGLKESFFRGGKHLGTVYALNTAVLAALSWSGFRDFQAPLPNGMTILDYHILNIKYPWWDPYRTWDTIDWILTHLADEAITLGSAWKPKHAPHLVSPSMCVACRHQNAVPQATVAHMLSGALALDIPTQCEPTEWYPQATWLNLLVKISQMTVNDGTICLCSPQGRMPFMYFLLDYITEYLDHETPSTLSKAMNGIIRICGAPWQAWHYQWAFRLLTFEAFWLEHTCDYAQDDIEEERLCSNVEDDSQPARNRDAAARAAFEDIASEFHARIARSGMSGSLDRTQDDADTHGTENPSIAQDVVDIQQDSVPAQNASDEDDFNIHASRIWESWLEEWVERVDHALAELSDSESQEDHVQASEADVLGVRWCEPPGRVDEEVDPSEPNYTSLEYWAWRFEEI</sequence>
<name>A0A9P9BV74_9PEZI</name>
<dbReference type="Gene3D" id="1.25.40.20">
    <property type="entry name" value="Ankyrin repeat-containing domain"/>
    <property type="match status" value="1"/>
</dbReference>
<evidence type="ECO:0008006" key="4">
    <source>
        <dbReference type="Google" id="ProtNLM"/>
    </source>
</evidence>
<feature type="region of interest" description="Disordered" evidence="1">
    <location>
        <begin position="618"/>
        <end position="637"/>
    </location>
</feature>
<keyword evidence="3" id="KW-1185">Reference proteome</keyword>
<reference evidence="2" key="1">
    <citation type="journal article" date="2021" name="Nat. Commun.">
        <title>Genetic determinants of endophytism in the Arabidopsis root mycobiome.</title>
        <authorList>
            <person name="Mesny F."/>
            <person name="Miyauchi S."/>
            <person name="Thiergart T."/>
            <person name="Pickel B."/>
            <person name="Atanasova L."/>
            <person name="Karlsson M."/>
            <person name="Huettel B."/>
            <person name="Barry K.W."/>
            <person name="Haridas S."/>
            <person name="Chen C."/>
            <person name="Bauer D."/>
            <person name="Andreopoulos W."/>
            <person name="Pangilinan J."/>
            <person name="LaButti K."/>
            <person name="Riley R."/>
            <person name="Lipzen A."/>
            <person name="Clum A."/>
            <person name="Drula E."/>
            <person name="Henrissat B."/>
            <person name="Kohler A."/>
            <person name="Grigoriev I.V."/>
            <person name="Martin F.M."/>
            <person name="Hacquard S."/>
        </authorList>
    </citation>
    <scope>NUCLEOTIDE SEQUENCE</scope>
    <source>
        <strain evidence="2">MPI-CAGE-CH-0230</strain>
    </source>
</reference>
<protein>
    <recommendedName>
        <fullName evidence="4">Ankyrin repeat-containing domain protein</fullName>
    </recommendedName>
</protein>
<dbReference type="Proteomes" id="UP000756346">
    <property type="component" value="Unassembled WGS sequence"/>
</dbReference>
<dbReference type="GeneID" id="70182500"/>
<dbReference type="OrthoDB" id="1577640at2759"/>
<dbReference type="AlphaFoldDB" id="A0A9P9BV74"/>